<evidence type="ECO:0000313" key="1">
    <source>
        <dbReference type="EMBL" id="KAI1704568.1"/>
    </source>
</evidence>
<name>A0AAD4MV49_9BILA</name>
<comment type="caution">
    <text evidence="1">The sequence shown here is derived from an EMBL/GenBank/DDBJ whole genome shotgun (WGS) entry which is preliminary data.</text>
</comment>
<gene>
    <name evidence="1" type="ORF">DdX_14203</name>
</gene>
<evidence type="ECO:0000313" key="2">
    <source>
        <dbReference type="Proteomes" id="UP001201812"/>
    </source>
</evidence>
<dbReference type="Proteomes" id="UP001201812">
    <property type="component" value="Unassembled WGS sequence"/>
</dbReference>
<organism evidence="1 2">
    <name type="scientific">Ditylenchus destructor</name>
    <dbReference type="NCBI Taxonomy" id="166010"/>
    <lineage>
        <taxon>Eukaryota</taxon>
        <taxon>Metazoa</taxon>
        <taxon>Ecdysozoa</taxon>
        <taxon>Nematoda</taxon>
        <taxon>Chromadorea</taxon>
        <taxon>Rhabditida</taxon>
        <taxon>Tylenchina</taxon>
        <taxon>Tylenchomorpha</taxon>
        <taxon>Sphaerularioidea</taxon>
        <taxon>Anguinidae</taxon>
        <taxon>Anguininae</taxon>
        <taxon>Ditylenchus</taxon>
    </lineage>
</organism>
<dbReference type="Gene3D" id="1.10.490.10">
    <property type="entry name" value="Globins"/>
    <property type="match status" value="1"/>
</dbReference>
<protein>
    <submittedName>
        <fullName evidence="1">Globin-like protein 9</fullName>
    </submittedName>
</protein>
<accession>A0AAD4MV49</accession>
<reference evidence="1" key="1">
    <citation type="submission" date="2022-01" db="EMBL/GenBank/DDBJ databases">
        <title>Genome Sequence Resource for Two Populations of Ditylenchus destructor, the Migratory Endoparasitic Phytonematode.</title>
        <authorList>
            <person name="Zhang H."/>
            <person name="Lin R."/>
            <person name="Xie B."/>
        </authorList>
    </citation>
    <scope>NUCLEOTIDE SEQUENCE</scope>
    <source>
        <strain evidence="1">BazhouSP</strain>
    </source>
</reference>
<dbReference type="GO" id="GO:0019825">
    <property type="term" value="F:oxygen binding"/>
    <property type="evidence" value="ECO:0007669"/>
    <property type="project" value="InterPro"/>
</dbReference>
<dbReference type="InterPro" id="IPR012292">
    <property type="entry name" value="Globin/Proto"/>
</dbReference>
<sequence length="115" mass="12996">MIKRIGQHHAILNSSCGFHADIWEQLGEVTMEKICATDAVQKTREAGRAWMTVIAFITDNLRCGFEGETKVYSRRSSAEHSIDHPDGSEQNDELIRKLQQMRMDYSSAVPSIAEI</sequence>
<dbReference type="GO" id="GO:0020037">
    <property type="term" value="F:heme binding"/>
    <property type="evidence" value="ECO:0007669"/>
    <property type="project" value="InterPro"/>
</dbReference>
<dbReference type="AlphaFoldDB" id="A0AAD4MV49"/>
<dbReference type="EMBL" id="JAKKPZ010000066">
    <property type="protein sequence ID" value="KAI1704568.1"/>
    <property type="molecule type" value="Genomic_DNA"/>
</dbReference>
<proteinExistence type="predicted"/>
<keyword evidence="2" id="KW-1185">Reference proteome</keyword>